<protein>
    <submittedName>
        <fullName evidence="2">4661_t:CDS:1</fullName>
    </submittedName>
</protein>
<comment type="caution">
    <text evidence="2">The sequence shown here is derived from an EMBL/GenBank/DDBJ whole genome shotgun (WGS) entry which is preliminary data.</text>
</comment>
<dbReference type="Proteomes" id="UP000789901">
    <property type="component" value="Unassembled WGS sequence"/>
</dbReference>
<gene>
    <name evidence="2" type="ORF">GMARGA_LOCUS20003</name>
</gene>
<accession>A0ABN7VKY0</accession>
<feature type="domain" description="HAT C-terminal dimerisation" evidence="1">
    <location>
        <begin position="41"/>
        <end position="79"/>
    </location>
</feature>
<evidence type="ECO:0000313" key="2">
    <source>
        <dbReference type="EMBL" id="CAG8783023.1"/>
    </source>
</evidence>
<name>A0ABN7VKY0_GIGMA</name>
<proteinExistence type="predicted"/>
<sequence>MLQLKGSYITDQNINTIITLLEPSTKLSNYFTHQAIQLSGATNVPSEAVFSVAKHILSAVQNRLDDEKACASMCLKTWYDLE</sequence>
<organism evidence="2 3">
    <name type="scientific">Gigaspora margarita</name>
    <dbReference type="NCBI Taxonomy" id="4874"/>
    <lineage>
        <taxon>Eukaryota</taxon>
        <taxon>Fungi</taxon>
        <taxon>Fungi incertae sedis</taxon>
        <taxon>Mucoromycota</taxon>
        <taxon>Glomeromycotina</taxon>
        <taxon>Glomeromycetes</taxon>
        <taxon>Diversisporales</taxon>
        <taxon>Gigasporaceae</taxon>
        <taxon>Gigaspora</taxon>
    </lineage>
</organism>
<dbReference type="InterPro" id="IPR008906">
    <property type="entry name" value="HATC_C_dom"/>
</dbReference>
<keyword evidence="3" id="KW-1185">Reference proteome</keyword>
<dbReference type="Pfam" id="PF05699">
    <property type="entry name" value="Dimer_Tnp_hAT"/>
    <property type="match status" value="1"/>
</dbReference>
<evidence type="ECO:0000259" key="1">
    <source>
        <dbReference type="Pfam" id="PF05699"/>
    </source>
</evidence>
<reference evidence="2 3" key="1">
    <citation type="submission" date="2021-06" db="EMBL/GenBank/DDBJ databases">
        <authorList>
            <person name="Kallberg Y."/>
            <person name="Tangrot J."/>
            <person name="Rosling A."/>
        </authorList>
    </citation>
    <scope>NUCLEOTIDE SEQUENCE [LARGE SCALE GENOMIC DNA]</scope>
    <source>
        <strain evidence="2 3">120-4 pot B 10/14</strain>
    </source>
</reference>
<dbReference type="EMBL" id="CAJVQB010017165">
    <property type="protein sequence ID" value="CAG8783023.1"/>
    <property type="molecule type" value="Genomic_DNA"/>
</dbReference>
<evidence type="ECO:0000313" key="3">
    <source>
        <dbReference type="Proteomes" id="UP000789901"/>
    </source>
</evidence>